<evidence type="ECO:0000256" key="16">
    <source>
        <dbReference type="PIRSR" id="PIRSR603373-2"/>
    </source>
</evidence>
<comment type="function">
    <text evidence="1 17">Probable transporter of a GTP-driven Fe(2+) uptake system.</text>
</comment>
<evidence type="ECO:0000256" key="5">
    <source>
        <dbReference type="ARBA" id="ARBA00022496"/>
    </source>
</evidence>
<evidence type="ECO:0000256" key="10">
    <source>
        <dbReference type="ARBA" id="ARBA00023065"/>
    </source>
</evidence>
<evidence type="ECO:0000256" key="2">
    <source>
        <dbReference type="ARBA" id="ARBA00004651"/>
    </source>
</evidence>
<keyword evidence="12 17" id="KW-0472">Membrane</keyword>
<dbReference type="CDD" id="cd01879">
    <property type="entry name" value="FeoB"/>
    <property type="match status" value="1"/>
</dbReference>
<dbReference type="EMBL" id="VIQT01000016">
    <property type="protein sequence ID" value="NDO39834.1"/>
    <property type="molecule type" value="Genomic_DNA"/>
</dbReference>
<feature type="transmembrane region" description="Helical" evidence="17">
    <location>
        <begin position="397"/>
        <end position="417"/>
    </location>
</feature>
<reference evidence="19 20" key="1">
    <citation type="submission" date="2019-06" db="EMBL/GenBank/DDBJ databases">
        <title>Draft genome sequences of 15 bacterial species constituting the stable defined intestinal microbiota of the GM15 gnotobiotic mouse model.</title>
        <authorList>
            <person name="Elie C."/>
            <person name="Mathieu A."/>
            <person name="Saliou A."/>
            <person name="Darnaud M."/>
            <person name="Leulier F."/>
            <person name="Tamellini A."/>
        </authorList>
    </citation>
    <scope>NUCLEOTIDE SEQUENCE [LARGE SCALE GENOMIC DNA]</scope>
    <source>
        <strain evidence="19 20">JM4-15</strain>
    </source>
</reference>
<evidence type="ECO:0000256" key="12">
    <source>
        <dbReference type="ARBA" id="ARBA00023136"/>
    </source>
</evidence>
<dbReference type="InterPro" id="IPR006073">
    <property type="entry name" value="GTP-bd"/>
</dbReference>
<dbReference type="PANTHER" id="PTHR43185:SF1">
    <property type="entry name" value="FE(2+) TRANSPORTER FEOB"/>
    <property type="match status" value="1"/>
</dbReference>
<keyword evidence="16" id="KW-0479">Metal-binding</keyword>
<comment type="caution">
    <text evidence="19">The sequence shown here is derived from an EMBL/GenBank/DDBJ whole genome shotgun (WGS) entry which is preliminary data.</text>
</comment>
<feature type="transmembrane region" description="Helical" evidence="17">
    <location>
        <begin position="456"/>
        <end position="476"/>
    </location>
</feature>
<keyword evidence="9 17" id="KW-0408">Iron</keyword>
<evidence type="ECO:0000256" key="3">
    <source>
        <dbReference type="ARBA" id="ARBA00022448"/>
    </source>
</evidence>
<evidence type="ECO:0000256" key="13">
    <source>
        <dbReference type="ARBA" id="ARBA00031200"/>
    </source>
</evidence>
<dbReference type="Proteomes" id="UP000462501">
    <property type="component" value="Unassembled WGS sequence"/>
</dbReference>
<evidence type="ECO:0000256" key="11">
    <source>
        <dbReference type="ARBA" id="ARBA00023134"/>
    </source>
</evidence>
<feature type="binding site" evidence="16">
    <location>
        <position position="28"/>
    </location>
    <ligand>
        <name>Mg(2+)</name>
        <dbReference type="ChEBI" id="CHEBI:18420"/>
        <label>2</label>
    </ligand>
</feature>
<feature type="binding site" evidence="16">
    <location>
        <position position="31"/>
    </location>
    <ligand>
        <name>Mg(2+)</name>
        <dbReference type="ChEBI" id="CHEBI:18420"/>
        <label>2</label>
    </ligand>
</feature>
<dbReference type="Pfam" id="PF02421">
    <property type="entry name" value="FeoB_N"/>
    <property type="match status" value="1"/>
</dbReference>
<dbReference type="InterPro" id="IPR027417">
    <property type="entry name" value="P-loop_NTPase"/>
</dbReference>
<feature type="domain" description="FeoB-type G" evidence="18">
    <location>
        <begin position="10"/>
        <end position="170"/>
    </location>
</feature>
<evidence type="ECO:0000256" key="1">
    <source>
        <dbReference type="ARBA" id="ARBA00003926"/>
    </source>
</evidence>
<keyword evidence="3 17" id="KW-0813">Transport</keyword>
<feature type="transmembrane region" description="Helical" evidence="17">
    <location>
        <begin position="360"/>
        <end position="377"/>
    </location>
</feature>
<dbReference type="Pfam" id="PF17910">
    <property type="entry name" value="FeoB_Cyto"/>
    <property type="match status" value="1"/>
</dbReference>
<dbReference type="InterPro" id="IPR050860">
    <property type="entry name" value="FeoB_GTPase"/>
</dbReference>
<evidence type="ECO:0000256" key="9">
    <source>
        <dbReference type="ARBA" id="ARBA00023004"/>
    </source>
</evidence>
<dbReference type="GO" id="GO:0046872">
    <property type="term" value="F:metal ion binding"/>
    <property type="evidence" value="ECO:0007669"/>
    <property type="project" value="UniProtKB-KW"/>
</dbReference>
<feature type="binding site" evidence="15">
    <location>
        <begin position="17"/>
        <end position="24"/>
    </location>
    <ligand>
        <name>GTP</name>
        <dbReference type="ChEBI" id="CHEBI:37565"/>
        <label>1</label>
    </ligand>
</feature>
<feature type="transmembrane region" description="Helical" evidence="17">
    <location>
        <begin position="429"/>
        <end position="450"/>
    </location>
</feature>
<keyword evidence="4" id="KW-1003">Cell membrane</keyword>
<comment type="subcellular location">
    <subcellularLocation>
        <location evidence="2 17">Cell membrane</location>
        <topology evidence="2 17">Multi-pass membrane protein</topology>
    </subcellularLocation>
</comment>
<name>A0A845SZ87_9FIRM</name>
<dbReference type="Pfam" id="PF07664">
    <property type="entry name" value="FeoB_C"/>
    <property type="match status" value="1"/>
</dbReference>
<feature type="binding site" evidence="15">
    <location>
        <begin position="61"/>
        <end position="64"/>
    </location>
    <ligand>
        <name>GTP</name>
        <dbReference type="ChEBI" id="CHEBI:37565"/>
        <label>1</label>
    </ligand>
</feature>
<keyword evidence="7 15" id="KW-0547">Nucleotide-binding</keyword>
<keyword evidence="11 15" id="KW-0342">GTP-binding</keyword>
<evidence type="ECO:0000256" key="17">
    <source>
        <dbReference type="RuleBase" id="RU362098"/>
    </source>
</evidence>
<evidence type="ECO:0000256" key="15">
    <source>
        <dbReference type="PIRSR" id="PIRSR603373-1"/>
    </source>
</evidence>
<feature type="transmembrane region" description="Helical" evidence="17">
    <location>
        <begin position="514"/>
        <end position="532"/>
    </location>
</feature>
<keyword evidence="16" id="KW-0460">Magnesium</keyword>
<dbReference type="InterPro" id="IPR003373">
    <property type="entry name" value="Fe2_transport_prot-B"/>
</dbReference>
<gene>
    <name evidence="19" type="primary">feoB</name>
    <name evidence="19" type="ORF">FMM72_11390</name>
</gene>
<dbReference type="InterPro" id="IPR030389">
    <property type="entry name" value="G_FEOB_dom"/>
</dbReference>
<dbReference type="PRINTS" id="PR00326">
    <property type="entry name" value="GTP1OBG"/>
</dbReference>
<keyword evidence="6 17" id="KW-0812">Transmembrane</keyword>
<proteinExistence type="inferred from homology"/>
<feature type="transmembrane region" description="Helical" evidence="17">
    <location>
        <begin position="610"/>
        <end position="631"/>
    </location>
</feature>
<protein>
    <recommendedName>
        <fullName evidence="13 14">Ferrous iron transport protein B</fullName>
    </recommendedName>
</protein>
<dbReference type="InterPro" id="IPR041069">
    <property type="entry name" value="FeoB_Cyto"/>
</dbReference>
<dbReference type="AlphaFoldDB" id="A0A845SZ87"/>
<accession>A0A845SZ87</accession>
<evidence type="ECO:0000259" key="18">
    <source>
        <dbReference type="PROSITE" id="PS51711"/>
    </source>
</evidence>
<evidence type="ECO:0000256" key="8">
    <source>
        <dbReference type="ARBA" id="ARBA00022989"/>
    </source>
</evidence>
<evidence type="ECO:0000256" key="14">
    <source>
        <dbReference type="NCBIfam" id="TIGR00437"/>
    </source>
</evidence>
<dbReference type="GO" id="GO:0005886">
    <property type="term" value="C:plasma membrane"/>
    <property type="evidence" value="ECO:0007669"/>
    <property type="project" value="UniProtKB-SubCell"/>
</dbReference>
<feature type="transmembrane region" description="Helical" evidence="17">
    <location>
        <begin position="643"/>
        <end position="664"/>
    </location>
</feature>
<evidence type="ECO:0000256" key="4">
    <source>
        <dbReference type="ARBA" id="ARBA00022475"/>
    </source>
</evidence>
<organism evidence="19 20">
    <name type="scientific">Anaerotruncus colihominis</name>
    <dbReference type="NCBI Taxonomy" id="169435"/>
    <lineage>
        <taxon>Bacteria</taxon>
        <taxon>Bacillati</taxon>
        <taxon>Bacillota</taxon>
        <taxon>Clostridia</taxon>
        <taxon>Eubacteriales</taxon>
        <taxon>Oscillospiraceae</taxon>
        <taxon>Anaerotruncus</taxon>
    </lineage>
</organism>
<evidence type="ECO:0000256" key="7">
    <source>
        <dbReference type="ARBA" id="ARBA00022741"/>
    </source>
</evidence>
<feature type="binding site" evidence="16">
    <location>
        <position position="32"/>
    </location>
    <ligand>
        <name>Mg(2+)</name>
        <dbReference type="ChEBI" id="CHEBI:18420"/>
        <label>2</label>
    </ligand>
</feature>
<dbReference type="GO" id="GO:0005525">
    <property type="term" value="F:GTP binding"/>
    <property type="evidence" value="ECO:0007669"/>
    <property type="project" value="UniProtKB-KW"/>
</dbReference>
<dbReference type="SUPFAM" id="SSF52540">
    <property type="entry name" value="P-loop containing nucleoside triphosphate hydrolases"/>
    <property type="match status" value="1"/>
</dbReference>
<evidence type="ECO:0000256" key="6">
    <source>
        <dbReference type="ARBA" id="ARBA00022692"/>
    </source>
</evidence>
<dbReference type="Gene3D" id="1.10.287.1770">
    <property type="match status" value="1"/>
</dbReference>
<dbReference type="Gene3D" id="3.40.50.300">
    <property type="entry name" value="P-loop containing nucleotide triphosphate hydrolases"/>
    <property type="match status" value="1"/>
</dbReference>
<dbReference type="GO" id="GO:0015093">
    <property type="term" value="F:ferrous iron transmembrane transporter activity"/>
    <property type="evidence" value="ECO:0007669"/>
    <property type="project" value="UniProtKB-UniRule"/>
</dbReference>
<comment type="similarity">
    <text evidence="17">Belongs to the TRAFAC class TrmE-Era-EngA-EngB-Septin-like GTPase superfamily. FeoB GTPase (TC 9.A.8) family.</text>
</comment>
<evidence type="ECO:0000313" key="20">
    <source>
        <dbReference type="Proteomes" id="UP000462501"/>
    </source>
</evidence>
<dbReference type="NCBIfam" id="TIGR00437">
    <property type="entry name" value="feoB"/>
    <property type="match status" value="1"/>
</dbReference>
<keyword evidence="10" id="KW-0406">Ion transport</keyword>
<dbReference type="Pfam" id="PF07670">
    <property type="entry name" value="Gate"/>
    <property type="match status" value="2"/>
</dbReference>
<keyword evidence="5 17" id="KW-0410">Iron transport</keyword>
<evidence type="ECO:0000313" key="19">
    <source>
        <dbReference type="EMBL" id="NDO39834.1"/>
    </source>
</evidence>
<feature type="binding site" evidence="15">
    <location>
        <begin position="42"/>
        <end position="46"/>
    </location>
    <ligand>
        <name>GTP</name>
        <dbReference type="ChEBI" id="CHEBI:37565"/>
        <label>1</label>
    </ligand>
</feature>
<dbReference type="PROSITE" id="PS51711">
    <property type="entry name" value="G_FEOB"/>
    <property type="match status" value="1"/>
</dbReference>
<sequence>MLLPLGVTDVQTLALAGNPNCGKTTLFNKLTGAHQHVGNWAGVTVERWEGVVRGSSARLIDLPGLYSLAAFTLEEQVTREFLLDGPYDAVINLLDGMSLERGLYLTLQLCELGCPMVVGLGMMDEVHAQGGTIDCGALAHILGVPVVPVVARSGEGVSLLAKTARAGARAGQPPRYGAAAEAAIAAVACVIAEHIRRSERLRFYAVGLLENMQLADSLGLTKTQRRHIDRIRSEFEQRCGTDAAAFLAQARYHAVDSIVRQTAVHAAKRPHTWSDRLDTLALNRFLAFPIFTAVVSMMFIICFGSLGLAMKRAAERFFIQAADFLRRVLPEFGASDFWVGIAADGVAGGVGSVLTFLPQVALIFLCLTVLEECGYLARAAFLMDYFLRRIGLTGKSFIPLLMGFGCTTSAVMAARTLSSGQERRMTILLTPYLPCSARLPIYALLTGVFFPSHQGVALAMLYLLGIAAACAVGAWLRTGPYKTCSAPYLMEFPPYRVPSLRNVLYSTISKCGDFLRKAGTLIFLLSVLIWLMQHIDLCFQWTGDASQSMFAAIGNALAPLFQPLGFGNGEAAIALLAGLVSKEAVVSSLGVACAGAHSFETALTELFTPLSAASFLTFCALYAPCVSALATMRRELHSIKTTVIAALSQTLVAYGAALAVYQIGLLCQKVLSNFP</sequence>
<dbReference type="InterPro" id="IPR011642">
    <property type="entry name" value="Gate_dom"/>
</dbReference>
<dbReference type="InterPro" id="IPR011640">
    <property type="entry name" value="Fe2_transport_prot_B_C"/>
</dbReference>
<feature type="transmembrane region" description="Helical" evidence="17">
    <location>
        <begin position="285"/>
        <end position="309"/>
    </location>
</feature>
<keyword evidence="8 17" id="KW-1133">Transmembrane helix</keyword>
<dbReference type="PANTHER" id="PTHR43185">
    <property type="entry name" value="FERROUS IRON TRANSPORT PROTEIN B"/>
    <property type="match status" value="1"/>
</dbReference>